<proteinExistence type="predicted"/>
<accession>A0AAN7UU62</accession>
<protein>
    <submittedName>
        <fullName evidence="1">Uncharacterized protein</fullName>
    </submittedName>
</protein>
<dbReference type="EMBL" id="JAWHQM010000061">
    <property type="protein sequence ID" value="KAK5636012.1"/>
    <property type="molecule type" value="Genomic_DNA"/>
</dbReference>
<sequence>MPKPSKPPELLKPKSSGGRLHVGRWPVCAAMYPHILRLHQLRPTISEPSEATKLQPAKLLTEAVWYVLKIAFSSE</sequence>
<reference evidence="1 2" key="1">
    <citation type="submission" date="2023-10" db="EMBL/GenBank/DDBJ databases">
        <title>Draft genome sequence of Xylaria bambusicola isolate GMP-LS, the root and basal stem rot pathogen of sugarcane in Indonesia.</title>
        <authorList>
            <person name="Selvaraj P."/>
            <person name="Muralishankar V."/>
            <person name="Muruganantham S."/>
            <person name="Sp S."/>
            <person name="Haryani S."/>
            <person name="Lau K.J.X."/>
            <person name="Naqvi N.I."/>
        </authorList>
    </citation>
    <scope>NUCLEOTIDE SEQUENCE [LARGE SCALE GENOMIC DNA]</scope>
    <source>
        <strain evidence="1">GMP-LS</strain>
    </source>
</reference>
<evidence type="ECO:0000313" key="1">
    <source>
        <dbReference type="EMBL" id="KAK5636012.1"/>
    </source>
</evidence>
<dbReference type="Proteomes" id="UP001305414">
    <property type="component" value="Unassembled WGS sequence"/>
</dbReference>
<comment type="caution">
    <text evidence="1">The sequence shown here is derived from an EMBL/GenBank/DDBJ whole genome shotgun (WGS) entry which is preliminary data.</text>
</comment>
<dbReference type="AlphaFoldDB" id="A0AAN7UU62"/>
<name>A0AAN7UU62_9PEZI</name>
<keyword evidence="2" id="KW-1185">Reference proteome</keyword>
<evidence type="ECO:0000313" key="2">
    <source>
        <dbReference type="Proteomes" id="UP001305414"/>
    </source>
</evidence>
<gene>
    <name evidence="1" type="ORF">RRF57_011724</name>
</gene>
<organism evidence="1 2">
    <name type="scientific">Xylaria bambusicola</name>
    <dbReference type="NCBI Taxonomy" id="326684"/>
    <lineage>
        <taxon>Eukaryota</taxon>
        <taxon>Fungi</taxon>
        <taxon>Dikarya</taxon>
        <taxon>Ascomycota</taxon>
        <taxon>Pezizomycotina</taxon>
        <taxon>Sordariomycetes</taxon>
        <taxon>Xylariomycetidae</taxon>
        <taxon>Xylariales</taxon>
        <taxon>Xylariaceae</taxon>
        <taxon>Xylaria</taxon>
    </lineage>
</organism>